<sequence length="209" mass="21721">MTLSLWLAFLAMALAATFSPGPAVLLAVSTTLSLGARRTAYSSVGNALGVFLVSCVAVGGVGLLFEAWPPAFTVLKLAGAAYLAWLGVKQWRQGGQSDRTGLPGAASAPAPSSRAAVFRRGLLVACSNPKAILFFAAVFPQFMPPGRIDIVRFLLLSLTFVAASLVAQFSYVLLTATAGARVLSGRRMALLQRGTGLLFIGLAVSLAFT</sequence>
<dbReference type="PIRSF" id="PIRSF006324">
    <property type="entry name" value="LeuE"/>
    <property type="match status" value="1"/>
</dbReference>
<evidence type="ECO:0000256" key="3">
    <source>
        <dbReference type="ARBA" id="ARBA00022475"/>
    </source>
</evidence>
<dbReference type="Proteomes" id="UP000448575">
    <property type="component" value="Unassembled WGS sequence"/>
</dbReference>
<organism evidence="8 9">
    <name type="scientific">Pseudoduganella guangdongensis</name>
    <dbReference type="NCBI Taxonomy" id="2692179"/>
    <lineage>
        <taxon>Bacteria</taxon>
        <taxon>Pseudomonadati</taxon>
        <taxon>Pseudomonadota</taxon>
        <taxon>Betaproteobacteria</taxon>
        <taxon>Burkholderiales</taxon>
        <taxon>Oxalobacteraceae</taxon>
        <taxon>Telluria group</taxon>
        <taxon>Pseudoduganella</taxon>
    </lineage>
</organism>
<name>A0A6N9HHW1_9BURK</name>
<keyword evidence="5 7" id="KW-1133">Transmembrane helix</keyword>
<evidence type="ECO:0000313" key="9">
    <source>
        <dbReference type="Proteomes" id="UP000448575"/>
    </source>
</evidence>
<comment type="subcellular location">
    <subcellularLocation>
        <location evidence="1">Cell membrane</location>
        <topology evidence="1">Multi-pass membrane protein</topology>
    </subcellularLocation>
</comment>
<keyword evidence="3" id="KW-1003">Cell membrane</keyword>
<feature type="transmembrane region" description="Helical" evidence="7">
    <location>
        <begin position="122"/>
        <end position="142"/>
    </location>
</feature>
<feature type="transmembrane region" description="Helical" evidence="7">
    <location>
        <begin position="154"/>
        <end position="178"/>
    </location>
</feature>
<dbReference type="AlphaFoldDB" id="A0A6N9HHW1"/>
<gene>
    <name evidence="8" type="ORF">GTP41_13965</name>
</gene>
<evidence type="ECO:0000256" key="1">
    <source>
        <dbReference type="ARBA" id="ARBA00004651"/>
    </source>
</evidence>
<evidence type="ECO:0000256" key="6">
    <source>
        <dbReference type="ARBA" id="ARBA00023136"/>
    </source>
</evidence>
<dbReference type="GO" id="GO:0042970">
    <property type="term" value="F:homoserine transmembrane transporter activity"/>
    <property type="evidence" value="ECO:0007669"/>
    <property type="project" value="TreeGrafter"/>
</dbReference>
<comment type="similarity">
    <text evidence="2">Belongs to the Rht family.</text>
</comment>
<comment type="caution">
    <text evidence="8">The sequence shown here is derived from an EMBL/GenBank/DDBJ whole genome shotgun (WGS) entry which is preliminary data.</text>
</comment>
<dbReference type="InterPro" id="IPR001123">
    <property type="entry name" value="LeuE-type"/>
</dbReference>
<dbReference type="EMBL" id="WWCJ01000009">
    <property type="protein sequence ID" value="MYN03198.1"/>
    <property type="molecule type" value="Genomic_DNA"/>
</dbReference>
<evidence type="ECO:0000256" key="2">
    <source>
        <dbReference type="ARBA" id="ARBA00007928"/>
    </source>
</evidence>
<evidence type="ECO:0000256" key="5">
    <source>
        <dbReference type="ARBA" id="ARBA00022989"/>
    </source>
</evidence>
<keyword evidence="6 7" id="KW-0472">Membrane</keyword>
<feature type="transmembrane region" description="Helical" evidence="7">
    <location>
        <begin position="43"/>
        <end position="65"/>
    </location>
</feature>
<dbReference type="PANTHER" id="PTHR30086">
    <property type="entry name" value="ARGININE EXPORTER PROTEIN ARGO"/>
    <property type="match status" value="1"/>
</dbReference>
<keyword evidence="9" id="KW-1185">Reference proteome</keyword>
<evidence type="ECO:0000256" key="4">
    <source>
        <dbReference type="ARBA" id="ARBA00022692"/>
    </source>
</evidence>
<accession>A0A6N9HHW1</accession>
<reference evidence="8 9" key="1">
    <citation type="submission" date="2019-12" db="EMBL/GenBank/DDBJ databases">
        <title>Novel species isolated from a subtropical stream in China.</title>
        <authorList>
            <person name="Lu H."/>
        </authorList>
    </citation>
    <scope>NUCLEOTIDE SEQUENCE [LARGE SCALE GENOMIC DNA]</scope>
    <source>
        <strain evidence="8 9">DS3</strain>
    </source>
</reference>
<dbReference type="Pfam" id="PF01810">
    <property type="entry name" value="LysE"/>
    <property type="match status" value="1"/>
</dbReference>
<feature type="transmembrane region" description="Helical" evidence="7">
    <location>
        <begin position="190"/>
        <end position="208"/>
    </location>
</feature>
<dbReference type="GO" id="GO:0005886">
    <property type="term" value="C:plasma membrane"/>
    <property type="evidence" value="ECO:0007669"/>
    <property type="project" value="UniProtKB-SubCell"/>
</dbReference>
<evidence type="ECO:0000256" key="7">
    <source>
        <dbReference type="SAM" id="Phobius"/>
    </source>
</evidence>
<protein>
    <submittedName>
        <fullName evidence="8">LysE family transporter</fullName>
    </submittedName>
</protein>
<dbReference type="PANTHER" id="PTHR30086:SF14">
    <property type="entry name" value="HOMOSERINE_HOMOSERINE LACTONE EFFLUX PROTEIN"/>
    <property type="match status" value="1"/>
</dbReference>
<evidence type="ECO:0000313" key="8">
    <source>
        <dbReference type="EMBL" id="MYN03198.1"/>
    </source>
</evidence>
<proteinExistence type="inferred from homology"/>
<keyword evidence="4 7" id="KW-0812">Transmembrane</keyword>